<name>A0A2T7NQ22_POMCA</name>
<accession>A0A2T7NQ22</accession>
<evidence type="ECO:0000313" key="1">
    <source>
        <dbReference type="EMBL" id="PVD23268.1"/>
    </source>
</evidence>
<dbReference type="EMBL" id="PZQS01000010">
    <property type="protein sequence ID" value="PVD23268.1"/>
    <property type="molecule type" value="Genomic_DNA"/>
</dbReference>
<sequence>MSSANPACTAECKKTPCNCGDKCGCADGCECQTCKRDGRLLALLNARRLHATVVTRADVATAANVRLASVTLALLNARRLHATVATRADVPTDANVRPASVTLALLNARRLHAAVETGANVPTAAGVRPVQRPASVVILASVERAAREPPAASVLSSAPASEARDTMCAVYG</sequence>
<evidence type="ECO:0000313" key="2">
    <source>
        <dbReference type="Proteomes" id="UP000245119"/>
    </source>
</evidence>
<proteinExistence type="predicted"/>
<reference evidence="1 2" key="1">
    <citation type="submission" date="2018-04" db="EMBL/GenBank/DDBJ databases">
        <title>The genome of golden apple snail Pomacea canaliculata provides insight into stress tolerance and invasive adaptation.</title>
        <authorList>
            <person name="Liu C."/>
            <person name="Liu B."/>
            <person name="Ren Y."/>
            <person name="Zhang Y."/>
            <person name="Wang H."/>
            <person name="Li S."/>
            <person name="Jiang F."/>
            <person name="Yin L."/>
            <person name="Zhang G."/>
            <person name="Qian W."/>
            <person name="Fan W."/>
        </authorList>
    </citation>
    <scope>NUCLEOTIDE SEQUENCE [LARGE SCALE GENOMIC DNA]</scope>
    <source>
        <strain evidence="1">SZHN2017</strain>
        <tissue evidence="1">Muscle</tissue>
    </source>
</reference>
<gene>
    <name evidence="1" type="ORF">C0Q70_16532</name>
</gene>
<keyword evidence="2" id="KW-1185">Reference proteome</keyword>
<organism evidence="1 2">
    <name type="scientific">Pomacea canaliculata</name>
    <name type="common">Golden apple snail</name>
    <dbReference type="NCBI Taxonomy" id="400727"/>
    <lineage>
        <taxon>Eukaryota</taxon>
        <taxon>Metazoa</taxon>
        <taxon>Spiralia</taxon>
        <taxon>Lophotrochozoa</taxon>
        <taxon>Mollusca</taxon>
        <taxon>Gastropoda</taxon>
        <taxon>Caenogastropoda</taxon>
        <taxon>Architaenioglossa</taxon>
        <taxon>Ampullarioidea</taxon>
        <taxon>Ampullariidae</taxon>
        <taxon>Pomacea</taxon>
    </lineage>
</organism>
<comment type="caution">
    <text evidence="1">The sequence shown here is derived from an EMBL/GenBank/DDBJ whole genome shotgun (WGS) entry which is preliminary data.</text>
</comment>
<dbReference type="AlphaFoldDB" id="A0A2T7NQ22"/>
<protein>
    <submittedName>
        <fullName evidence="1">Uncharacterized protein</fullName>
    </submittedName>
</protein>
<dbReference type="Proteomes" id="UP000245119">
    <property type="component" value="Linkage Group LG10"/>
</dbReference>